<evidence type="ECO:0000256" key="1">
    <source>
        <dbReference type="SAM" id="Phobius"/>
    </source>
</evidence>
<accession>A0ABY6BGP5</accession>
<evidence type="ECO:0000313" key="3">
    <source>
        <dbReference type="Proteomes" id="UP001064632"/>
    </source>
</evidence>
<organism evidence="2 3">
    <name type="scientific">Tahibacter amnicola</name>
    <dbReference type="NCBI Taxonomy" id="2976241"/>
    <lineage>
        <taxon>Bacteria</taxon>
        <taxon>Pseudomonadati</taxon>
        <taxon>Pseudomonadota</taxon>
        <taxon>Gammaproteobacteria</taxon>
        <taxon>Lysobacterales</taxon>
        <taxon>Rhodanobacteraceae</taxon>
        <taxon>Tahibacter</taxon>
    </lineage>
</organism>
<feature type="transmembrane region" description="Helical" evidence="1">
    <location>
        <begin position="113"/>
        <end position="131"/>
    </location>
</feature>
<feature type="transmembrane region" description="Helical" evidence="1">
    <location>
        <begin position="18"/>
        <end position="36"/>
    </location>
</feature>
<feature type="transmembrane region" description="Helical" evidence="1">
    <location>
        <begin position="56"/>
        <end position="77"/>
    </location>
</feature>
<feature type="transmembrane region" description="Helical" evidence="1">
    <location>
        <begin position="89"/>
        <end position="107"/>
    </location>
</feature>
<gene>
    <name evidence="2" type="ORF">N4264_04565</name>
</gene>
<name>A0ABY6BGP5_9GAMM</name>
<keyword evidence="1" id="KW-0472">Membrane</keyword>
<dbReference type="Proteomes" id="UP001064632">
    <property type="component" value="Chromosome"/>
</dbReference>
<dbReference type="RefSeq" id="WP_261695893.1">
    <property type="nucleotide sequence ID" value="NZ_CP104694.1"/>
</dbReference>
<keyword evidence="1" id="KW-0812">Transmembrane</keyword>
<reference evidence="2" key="1">
    <citation type="submission" date="2022-09" db="EMBL/GenBank/DDBJ databases">
        <title>Tahibacter sp. nov., isolated from a fresh water.</title>
        <authorList>
            <person name="Baek J.H."/>
            <person name="Lee J.K."/>
            <person name="Kim J.M."/>
            <person name="Jeon C.O."/>
        </authorList>
    </citation>
    <scope>NUCLEOTIDE SEQUENCE</scope>
    <source>
        <strain evidence="2">W38</strain>
    </source>
</reference>
<keyword evidence="3" id="KW-1185">Reference proteome</keyword>
<evidence type="ECO:0000313" key="2">
    <source>
        <dbReference type="EMBL" id="UXI68934.1"/>
    </source>
</evidence>
<protein>
    <submittedName>
        <fullName evidence="2">Uncharacterized protein</fullName>
    </submittedName>
</protein>
<dbReference type="EMBL" id="CP104694">
    <property type="protein sequence ID" value="UXI68934.1"/>
    <property type="molecule type" value="Genomic_DNA"/>
</dbReference>
<feature type="transmembrane region" description="Helical" evidence="1">
    <location>
        <begin position="138"/>
        <end position="158"/>
    </location>
</feature>
<sequence>MTAAQTTKDAGASTPSRWFVAAPVIGFVVSVAHLAWEASHGGIKSHHLLNDANLPAISNSWGLLALPLLGAVASYVLRRRSSTNPQAPRQALAPFCGALAVGLALSIAFQLDWSEVTSGLFLALLLSGTVLRTYRAEYGFGFVLGMTFVFGSVLPTLVAGVAGGLSAVAHFAVYPGVAAAYRRLRAVSA</sequence>
<keyword evidence="1" id="KW-1133">Transmembrane helix</keyword>
<proteinExistence type="predicted"/>